<feature type="transmembrane region" description="Helical" evidence="1">
    <location>
        <begin position="109"/>
        <end position="132"/>
    </location>
</feature>
<name>A0A6C0UUB5_HALVO</name>
<dbReference type="AlphaFoldDB" id="A0A6C0UUB5"/>
<dbReference type="EMBL" id="CP048738">
    <property type="protein sequence ID" value="QIB79072.1"/>
    <property type="molecule type" value="Genomic_DNA"/>
</dbReference>
<keyword evidence="1" id="KW-0812">Transmembrane</keyword>
<dbReference type="RefSeq" id="WP_163489345.1">
    <property type="nucleotide sequence ID" value="NZ_CP048738.1"/>
</dbReference>
<gene>
    <name evidence="2" type="ORF">G3A49_13390</name>
</gene>
<reference evidence="2 3" key="1">
    <citation type="submission" date="2020-02" db="EMBL/GenBank/DDBJ databases">
        <title>Whole genome sequence of Haloferax alexandrinus pws1.</title>
        <authorList>
            <person name="Verma D.K."/>
            <person name="Gopal K."/>
            <person name="Prasad E.S."/>
        </authorList>
    </citation>
    <scope>NUCLEOTIDE SEQUENCE [LARGE SCALE GENOMIC DNA]</scope>
    <source>
        <strain evidence="3">wsp1</strain>
    </source>
</reference>
<proteinExistence type="predicted"/>
<protein>
    <submittedName>
        <fullName evidence="2">Uncharacterized protein</fullName>
    </submittedName>
</protein>
<dbReference type="KEGG" id="hale:G3A49_13390"/>
<sequence length="187" mass="21724">MRWVEQVVDEYDATKKTGQKKIILINWFKKHPGKRFDKAEVHEALHEELDVGVTRVGQYLNDLEDDSVLDSRGSQRKAYWLKSDIIVPVKFQIRAGLRHLYTTVDIKRWGIVGFLVVSTVIWGFLTLPFWFFSAYMLISPSDGIGVISDYEIFVFAIAMTLWLLVFVTLSYVLHRAQLFWQSSTTSE</sequence>
<keyword evidence="1" id="KW-1133">Transmembrane helix</keyword>
<evidence type="ECO:0000313" key="2">
    <source>
        <dbReference type="EMBL" id="QIB79072.1"/>
    </source>
</evidence>
<accession>A0A6C0UUB5</accession>
<keyword evidence="1" id="KW-0472">Membrane</keyword>
<organism evidence="2 3">
    <name type="scientific">Haloferax volcanii</name>
    <name type="common">Halobacterium volcanii</name>
    <dbReference type="NCBI Taxonomy" id="2246"/>
    <lineage>
        <taxon>Archaea</taxon>
        <taxon>Methanobacteriati</taxon>
        <taxon>Methanobacteriota</taxon>
        <taxon>Stenosarchaea group</taxon>
        <taxon>Halobacteria</taxon>
        <taxon>Halobacteriales</taxon>
        <taxon>Haloferacaceae</taxon>
        <taxon>Haloferax</taxon>
    </lineage>
</organism>
<dbReference type="GeneID" id="44084421"/>
<feature type="transmembrane region" description="Helical" evidence="1">
    <location>
        <begin position="152"/>
        <end position="173"/>
    </location>
</feature>
<evidence type="ECO:0000313" key="3">
    <source>
        <dbReference type="Proteomes" id="UP000465667"/>
    </source>
</evidence>
<evidence type="ECO:0000256" key="1">
    <source>
        <dbReference type="SAM" id="Phobius"/>
    </source>
</evidence>
<dbReference type="Proteomes" id="UP000465667">
    <property type="component" value="Chromosome"/>
</dbReference>